<evidence type="ECO:0000256" key="2">
    <source>
        <dbReference type="ARBA" id="ARBA00004651"/>
    </source>
</evidence>
<comment type="subcellular location">
    <subcellularLocation>
        <location evidence="2">Cell membrane</location>
        <topology evidence="2">Multi-pass membrane protein</topology>
    </subcellularLocation>
</comment>
<dbReference type="PANTHER" id="PTHR30529:SF1">
    <property type="entry name" value="CYTOCHROME B561 HOMOLOG 2"/>
    <property type="match status" value="1"/>
</dbReference>
<dbReference type="InterPro" id="IPR011577">
    <property type="entry name" value="Cyt_b561_bac/Ni-Hgenase"/>
</dbReference>
<dbReference type="GO" id="GO:0046872">
    <property type="term" value="F:metal ion binding"/>
    <property type="evidence" value="ECO:0007669"/>
    <property type="project" value="UniProtKB-KW"/>
</dbReference>
<organism evidence="15 16">
    <name type="scientific">Trinickia dabaoshanensis</name>
    <dbReference type="NCBI Taxonomy" id="564714"/>
    <lineage>
        <taxon>Bacteria</taxon>
        <taxon>Pseudomonadati</taxon>
        <taxon>Pseudomonadota</taxon>
        <taxon>Betaproteobacteria</taxon>
        <taxon>Burkholderiales</taxon>
        <taxon>Burkholderiaceae</taxon>
        <taxon>Trinickia</taxon>
    </lineage>
</organism>
<protein>
    <submittedName>
        <fullName evidence="15">Cytochrome b</fullName>
    </submittedName>
</protein>
<feature type="transmembrane region" description="Helical" evidence="13">
    <location>
        <begin position="151"/>
        <end position="168"/>
    </location>
</feature>
<evidence type="ECO:0000256" key="8">
    <source>
        <dbReference type="ARBA" id="ARBA00022982"/>
    </source>
</evidence>
<feature type="transmembrane region" description="Helical" evidence="13">
    <location>
        <begin position="55"/>
        <end position="73"/>
    </location>
</feature>
<dbReference type="RefSeq" id="WP_102644011.1">
    <property type="nucleotide sequence ID" value="NZ_PNYA01000002.1"/>
</dbReference>
<evidence type="ECO:0000256" key="11">
    <source>
        <dbReference type="ARBA" id="ARBA00023136"/>
    </source>
</evidence>
<dbReference type="AlphaFoldDB" id="A0A2N7W1R3"/>
<dbReference type="OrthoDB" id="8536275at2"/>
<feature type="transmembrane region" description="Helical" evidence="13">
    <location>
        <begin position="21"/>
        <end position="43"/>
    </location>
</feature>
<evidence type="ECO:0000256" key="1">
    <source>
        <dbReference type="ARBA" id="ARBA00001970"/>
    </source>
</evidence>
<keyword evidence="5" id="KW-0349">Heme</keyword>
<dbReference type="Pfam" id="PF01292">
    <property type="entry name" value="Ni_hydr_CYTB"/>
    <property type="match status" value="1"/>
</dbReference>
<evidence type="ECO:0000313" key="16">
    <source>
        <dbReference type="Proteomes" id="UP000235616"/>
    </source>
</evidence>
<evidence type="ECO:0000256" key="6">
    <source>
        <dbReference type="ARBA" id="ARBA00022692"/>
    </source>
</evidence>
<keyword evidence="4" id="KW-1003">Cell membrane</keyword>
<sequence length="201" mass="22565">MRHRDSISFSDEAYTSTAIGLHWLIAALMICGFSLGWVMTSIHGFTPAKLRYVSWHKWIGVTVFALAALRIMWRATHRAPPLPAGMAPWQRAAAHFVHVLLYVLMIAIPVTGYLFSSASNVPVVYLGIVPLPRLIAPDPALKALFKTAHLVLNWTLAALVLAHVGAALKHQWIDRDGLLARMIPWLKAKPRHLDFRRLQEK</sequence>
<keyword evidence="6 13" id="KW-0812">Transmembrane</keyword>
<name>A0A2N7W1R3_9BURK</name>
<evidence type="ECO:0000256" key="3">
    <source>
        <dbReference type="ARBA" id="ARBA00022448"/>
    </source>
</evidence>
<evidence type="ECO:0000256" key="4">
    <source>
        <dbReference type="ARBA" id="ARBA00022475"/>
    </source>
</evidence>
<keyword evidence="9 13" id="KW-1133">Transmembrane helix</keyword>
<dbReference type="GO" id="GO:0009055">
    <property type="term" value="F:electron transfer activity"/>
    <property type="evidence" value="ECO:0007669"/>
    <property type="project" value="InterPro"/>
</dbReference>
<reference evidence="15 16" key="1">
    <citation type="submission" date="2018-01" db="EMBL/GenBank/DDBJ databases">
        <title>Whole genome analyses suggest that Burkholderia sensu lato contains two further novel genera in the rhizoxinica-symbiotica group Mycetohabitans gen. nov., and Trinickia gen. nov.: implications for the evolution of diazotrophy and nodulation in the Burkholderiaceae.</title>
        <authorList>
            <person name="Estrada-de los Santos P."/>
            <person name="Palmer M."/>
            <person name="Chavez-Ramirez B."/>
            <person name="Beukes C."/>
            <person name="Steenkamp E.T."/>
            <person name="Hirsch A.M."/>
            <person name="Manyaka P."/>
            <person name="Maluk M."/>
            <person name="Lafos M."/>
            <person name="Crook M."/>
            <person name="Gross E."/>
            <person name="Simon M.F."/>
            <person name="Bueno dos Reis Junior F."/>
            <person name="Poole P.S."/>
            <person name="Venter S.N."/>
            <person name="James E.K."/>
        </authorList>
    </citation>
    <scope>NUCLEOTIDE SEQUENCE [LARGE SCALE GENOMIC DNA]</scope>
    <source>
        <strain evidence="15 16">GIMN1.004</strain>
    </source>
</reference>
<evidence type="ECO:0000256" key="5">
    <source>
        <dbReference type="ARBA" id="ARBA00022617"/>
    </source>
</evidence>
<dbReference type="InterPro" id="IPR016174">
    <property type="entry name" value="Di-haem_cyt_TM"/>
</dbReference>
<keyword evidence="7" id="KW-0479">Metal-binding</keyword>
<keyword evidence="16" id="KW-1185">Reference proteome</keyword>
<evidence type="ECO:0000256" key="7">
    <source>
        <dbReference type="ARBA" id="ARBA00022723"/>
    </source>
</evidence>
<feature type="domain" description="Cytochrome b561 bacterial/Ni-hydrogenase" evidence="14">
    <location>
        <begin position="14"/>
        <end position="184"/>
    </location>
</feature>
<dbReference type="InterPro" id="IPR052168">
    <property type="entry name" value="Cytochrome_b561_oxidase"/>
</dbReference>
<keyword evidence="8" id="KW-0249">Electron transport</keyword>
<evidence type="ECO:0000256" key="9">
    <source>
        <dbReference type="ARBA" id="ARBA00022989"/>
    </source>
</evidence>
<evidence type="ECO:0000256" key="13">
    <source>
        <dbReference type="SAM" id="Phobius"/>
    </source>
</evidence>
<dbReference type="GO" id="GO:0020037">
    <property type="term" value="F:heme binding"/>
    <property type="evidence" value="ECO:0007669"/>
    <property type="project" value="TreeGrafter"/>
</dbReference>
<feature type="transmembrane region" description="Helical" evidence="13">
    <location>
        <begin position="93"/>
        <end position="115"/>
    </location>
</feature>
<accession>A0A2N7W1R3</accession>
<dbReference type="Proteomes" id="UP000235616">
    <property type="component" value="Unassembled WGS sequence"/>
</dbReference>
<dbReference type="PANTHER" id="PTHR30529">
    <property type="entry name" value="CYTOCHROME B561"/>
    <property type="match status" value="1"/>
</dbReference>
<gene>
    <name evidence="15" type="ORF">C0Z18_02835</name>
</gene>
<comment type="similarity">
    <text evidence="12">Belongs to the cytochrome b561 family.</text>
</comment>
<dbReference type="GO" id="GO:0022904">
    <property type="term" value="P:respiratory electron transport chain"/>
    <property type="evidence" value="ECO:0007669"/>
    <property type="project" value="InterPro"/>
</dbReference>
<dbReference type="SUPFAM" id="SSF81342">
    <property type="entry name" value="Transmembrane di-heme cytochromes"/>
    <property type="match status" value="1"/>
</dbReference>
<proteinExistence type="inferred from homology"/>
<evidence type="ECO:0000256" key="12">
    <source>
        <dbReference type="ARBA" id="ARBA00037975"/>
    </source>
</evidence>
<evidence type="ECO:0000259" key="14">
    <source>
        <dbReference type="Pfam" id="PF01292"/>
    </source>
</evidence>
<comment type="caution">
    <text evidence="15">The sequence shown here is derived from an EMBL/GenBank/DDBJ whole genome shotgun (WGS) entry which is preliminary data.</text>
</comment>
<keyword evidence="3" id="KW-0813">Transport</keyword>
<keyword evidence="10" id="KW-0408">Iron</keyword>
<evidence type="ECO:0000313" key="15">
    <source>
        <dbReference type="EMBL" id="PMS23321.1"/>
    </source>
</evidence>
<comment type="cofactor">
    <cofactor evidence="1">
        <name>heme b</name>
        <dbReference type="ChEBI" id="CHEBI:60344"/>
    </cofactor>
</comment>
<dbReference type="EMBL" id="PNYA01000002">
    <property type="protein sequence ID" value="PMS23321.1"/>
    <property type="molecule type" value="Genomic_DNA"/>
</dbReference>
<evidence type="ECO:0000256" key="10">
    <source>
        <dbReference type="ARBA" id="ARBA00023004"/>
    </source>
</evidence>
<dbReference type="GO" id="GO:0005886">
    <property type="term" value="C:plasma membrane"/>
    <property type="evidence" value="ECO:0007669"/>
    <property type="project" value="UniProtKB-SubCell"/>
</dbReference>
<keyword evidence="11 13" id="KW-0472">Membrane</keyword>